<dbReference type="EMBL" id="HACA01017513">
    <property type="protein sequence ID" value="CDW34874.1"/>
    <property type="molecule type" value="Transcribed_RNA"/>
</dbReference>
<evidence type="ECO:0000313" key="1">
    <source>
        <dbReference type="EMBL" id="CDW34874.1"/>
    </source>
</evidence>
<protein>
    <submittedName>
        <fullName evidence="1">Uncharacterized protein</fullName>
    </submittedName>
</protein>
<accession>A0A0K2U9H9</accession>
<sequence length="60" mass="7212">MSQPPIYPFKLLWGKKKLFYCLIFRKVYLDFSLVSLDSTKEKRSLNYELEMSLNEILGLY</sequence>
<organism evidence="1">
    <name type="scientific">Lepeophtheirus salmonis</name>
    <name type="common">Salmon louse</name>
    <name type="synonym">Caligus salmonis</name>
    <dbReference type="NCBI Taxonomy" id="72036"/>
    <lineage>
        <taxon>Eukaryota</taxon>
        <taxon>Metazoa</taxon>
        <taxon>Ecdysozoa</taxon>
        <taxon>Arthropoda</taxon>
        <taxon>Crustacea</taxon>
        <taxon>Multicrustacea</taxon>
        <taxon>Hexanauplia</taxon>
        <taxon>Copepoda</taxon>
        <taxon>Siphonostomatoida</taxon>
        <taxon>Caligidae</taxon>
        <taxon>Lepeophtheirus</taxon>
    </lineage>
</organism>
<dbReference type="AlphaFoldDB" id="A0A0K2U9H9"/>
<name>A0A0K2U9H9_LEPSM</name>
<proteinExistence type="predicted"/>
<reference evidence="1" key="1">
    <citation type="submission" date="2014-05" db="EMBL/GenBank/DDBJ databases">
        <authorList>
            <person name="Chronopoulou M."/>
        </authorList>
    </citation>
    <scope>NUCLEOTIDE SEQUENCE</scope>
    <source>
        <tissue evidence="1">Whole organism</tissue>
    </source>
</reference>